<evidence type="ECO:0000256" key="4">
    <source>
        <dbReference type="ARBA" id="ARBA00023186"/>
    </source>
</evidence>
<dbReference type="AlphaFoldDB" id="A0A1A6FTI3"/>
<gene>
    <name evidence="10" type="ORF">A6R68_11617</name>
</gene>
<dbReference type="InterPro" id="IPR027413">
    <property type="entry name" value="GROEL-like_equatorial_sf"/>
</dbReference>
<dbReference type="InterPro" id="IPR027409">
    <property type="entry name" value="GroEL-like_apical_dom_sf"/>
</dbReference>
<evidence type="ECO:0000256" key="5">
    <source>
        <dbReference type="ARBA" id="ARBA00029756"/>
    </source>
</evidence>
<keyword evidence="11" id="KW-1185">Reference proteome</keyword>
<protein>
    <recommendedName>
        <fullName evidence="3">60 kDa heat shock protein, mitochondrial</fullName>
        <ecNumber evidence="2">5.6.1.7</ecNumber>
    </recommendedName>
    <alternativeName>
        <fullName evidence="5">60 kDa chaperonin</fullName>
    </alternativeName>
    <alternativeName>
        <fullName evidence="7">Chaperonin 60</fullName>
    </alternativeName>
    <alternativeName>
        <fullName evidence="6">Heat shock protein 60</fullName>
    </alternativeName>
</protein>
<evidence type="ECO:0000256" key="9">
    <source>
        <dbReference type="ARBA" id="ARBA00046475"/>
    </source>
</evidence>
<dbReference type="GO" id="GO:0042026">
    <property type="term" value="P:protein refolding"/>
    <property type="evidence" value="ECO:0007669"/>
    <property type="project" value="InterPro"/>
</dbReference>
<dbReference type="InterPro" id="IPR027410">
    <property type="entry name" value="TCP-1-like_intermed_sf"/>
</dbReference>
<dbReference type="Gene3D" id="3.30.260.10">
    <property type="entry name" value="TCP-1-like chaperonin intermediate domain"/>
    <property type="match status" value="1"/>
</dbReference>
<evidence type="ECO:0000256" key="7">
    <source>
        <dbReference type="ARBA" id="ARBA00031799"/>
    </source>
</evidence>
<name>A0A1A6FTI3_NEOLE</name>
<evidence type="ECO:0000256" key="1">
    <source>
        <dbReference type="ARBA" id="ARBA00006607"/>
    </source>
</evidence>
<feature type="non-terminal residue" evidence="10">
    <location>
        <position position="221"/>
    </location>
</feature>
<keyword evidence="4" id="KW-0143">Chaperone</keyword>
<organism evidence="10 11">
    <name type="scientific">Neotoma lepida</name>
    <name type="common">Desert woodrat</name>
    <dbReference type="NCBI Taxonomy" id="56216"/>
    <lineage>
        <taxon>Eukaryota</taxon>
        <taxon>Metazoa</taxon>
        <taxon>Chordata</taxon>
        <taxon>Craniata</taxon>
        <taxon>Vertebrata</taxon>
        <taxon>Euteleostomi</taxon>
        <taxon>Mammalia</taxon>
        <taxon>Eutheria</taxon>
        <taxon>Euarchontoglires</taxon>
        <taxon>Glires</taxon>
        <taxon>Rodentia</taxon>
        <taxon>Myomorpha</taxon>
        <taxon>Muroidea</taxon>
        <taxon>Cricetidae</taxon>
        <taxon>Neotominae</taxon>
        <taxon>Neotoma</taxon>
    </lineage>
</organism>
<evidence type="ECO:0000313" key="11">
    <source>
        <dbReference type="Proteomes" id="UP000092124"/>
    </source>
</evidence>
<reference evidence="10 11" key="1">
    <citation type="submission" date="2016-06" db="EMBL/GenBank/DDBJ databases">
        <title>The Draft Genome Sequence and Annotation of the Desert Woodrat Neotoma lepida.</title>
        <authorList>
            <person name="Campbell M."/>
            <person name="Oakeson K.F."/>
            <person name="Yandell M."/>
            <person name="Halpert J.R."/>
            <person name="Dearing D."/>
        </authorList>
    </citation>
    <scope>NUCLEOTIDE SEQUENCE [LARGE SCALE GENOMIC DNA]</scope>
    <source>
        <strain evidence="10">417</strain>
        <tissue evidence="10">Liver</tissue>
    </source>
</reference>
<sequence length="221" mass="24444">ETNVLGLCQRYKFWCRYLSLIAQGVDLLANAVSITMGPKEEWEGFERISKDANTLEIRHKNGNIVSDAMKKVGRKSIRVRGGKTLNDELEIIKGMKYDQGSIHQKVKISLLHEKKIYSIQSIVPPLEIASGYQKLLLIITKDVDAEALSTLLLNRLKAGLLEQCSGQLLCIPALDSLKPANIDQKIVGSDVMLGDFVNTVGKGIIDLTKVVRPALLDATLF</sequence>
<dbReference type="EMBL" id="LZPO01117244">
    <property type="protein sequence ID" value="OBS57258.1"/>
    <property type="molecule type" value="Genomic_DNA"/>
</dbReference>
<evidence type="ECO:0000256" key="8">
    <source>
        <dbReference type="ARBA" id="ARBA00037436"/>
    </source>
</evidence>
<comment type="similarity">
    <text evidence="1">Belongs to the chaperonin (HSP60) family.</text>
</comment>
<proteinExistence type="inferred from homology"/>
<dbReference type="SUPFAM" id="SSF52029">
    <property type="entry name" value="GroEL apical domain-like"/>
    <property type="match status" value="1"/>
</dbReference>
<dbReference type="SUPFAM" id="SSF48592">
    <property type="entry name" value="GroEL equatorial domain-like"/>
    <property type="match status" value="1"/>
</dbReference>
<evidence type="ECO:0000313" key="10">
    <source>
        <dbReference type="EMBL" id="OBS57258.1"/>
    </source>
</evidence>
<dbReference type="EC" id="5.6.1.7" evidence="2"/>
<evidence type="ECO:0000256" key="6">
    <source>
        <dbReference type="ARBA" id="ARBA00030005"/>
    </source>
</evidence>
<dbReference type="Gene3D" id="3.50.7.10">
    <property type="entry name" value="GroEL"/>
    <property type="match status" value="1"/>
</dbReference>
<comment type="subunit">
    <text evidence="9">Homoheptamer arranged in a ring structure. The functional units of these chaperonins consist of heptameric rings of the large subunit Hsp60, which function as a back-to-back double ring. Interacts with 2 heptameric Hsp10 rings to form the symmetrical football complex. Interacts with HRAS. Interacts with ATAD3A. Interacts with ETFBKMT and EEF1AKMT3. Interacts with MFHAS1.</text>
</comment>
<accession>A0A1A6FTI3</accession>
<comment type="caution">
    <text evidence="10">The sequence shown here is derived from an EMBL/GenBank/DDBJ whole genome shotgun (WGS) entry which is preliminary data.</text>
</comment>
<dbReference type="Proteomes" id="UP000092124">
    <property type="component" value="Unassembled WGS sequence"/>
</dbReference>
<evidence type="ECO:0000256" key="3">
    <source>
        <dbReference type="ARBA" id="ARBA00019981"/>
    </source>
</evidence>
<dbReference type="OrthoDB" id="1735925at2759"/>
<dbReference type="GO" id="GO:0140662">
    <property type="term" value="F:ATP-dependent protein folding chaperone"/>
    <property type="evidence" value="ECO:0007669"/>
    <property type="project" value="InterPro"/>
</dbReference>
<dbReference type="InterPro" id="IPR001844">
    <property type="entry name" value="Cpn60/GroEL"/>
</dbReference>
<evidence type="ECO:0000256" key="2">
    <source>
        <dbReference type="ARBA" id="ARBA00012198"/>
    </source>
</evidence>
<feature type="non-terminal residue" evidence="10">
    <location>
        <position position="1"/>
    </location>
</feature>
<comment type="function">
    <text evidence="8">Chaperonin implicated in mitochondrial protein import and macromolecular assembly. Together with Hsp10, facilitates the correct folding of imported proteins. May also prevent misfolding and promote the refolding and proper assembly of unfolded polypeptides generated under stress conditions in the mitochondrial matrix. The functional units of these chaperonins consist of heptameric rings of the large subunit Hsp60, which function as a back-to-back double ring. In a cyclic reaction, Hsp60 ring complexes bind one unfolded substrate protein per ring, followed by the binding of ATP and association with 2 heptameric rings of the co-chaperonin Hsp10. This leads to sequestration of the substrate protein in the inner cavity of Hsp60 where, for a certain period of time, it can fold undisturbed by other cell components. Synchronous hydrolysis of ATP in all Hsp60 subunits results in the dissociation of the chaperonin rings and the release of ADP and the folded substrate protein.</text>
</comment>
<dbReference type="PANTHER" id="PTHR45633">
    <property type="entry name" value="60 KDA HEAT SHOCK PROTEIN, MITOCHONDRIAL"/>
    <property type="match status" value="1"/>
</dbReference>
<dbReference type="STRING" id="56216.A0A1A6FTI3"/>